<evidence type="ECO:0000256" key="2">
    <source>
        <dbReference type="ARBA" id="ARBA00022679"/>
    </source>
</evidence>
<evidence type="ECO:0000313" key="6">
    <source>
        <dbReference type="EMBL" id="KFI54687.1"/>
    </source>
</evidence>
<name>A0A087A7D7_9BIFI</name>
<dbReference type="STRING" id="1437609.BCAL_0948"/>
<dbReference type="RefSeq" id="WP_043165063.1">
    <property type="nucleotide sequence ID" value="NZ_JDUV01000005.1"/>
</dbReference>
<reference evidence="6 7" key="1">
    <citation type="submission" date="2014-03" db="EMBL/GenBank/DDBJ databases">
        <title>Genomics of Bifidobacteria.</title>
        <authorList>
            <person name="Ventura M."/>
            <person name="Milani C."/>
            <person name="Lugli G.A."/>
        </authorList>
    </citation>
    <scope>NUCLEOTIDE SEQUENCE [LARGE SCALE GENOMIC DNA]</scope>
    <source>
        <strain evidence="6 7">DSM 23973</strain>
    </source>
</reference>
<dbReference type="EMBL" id="JGYS01000007">
    <property type="protein sequence ID" value="KFI54687.1"/>
    <property type="molecule type" value="Genomic_DNA"/>
</dbReference>
<evidence type="ECO:0000313" key="7">
    <source>
        <dbReference type="Proteomes" id="UP000029072"/>
    </source>
</evidence>
<comment type="caution">
    <text evidence="6">The sequence shown here is derived from an EMBL/GenBank/DDBJ whole genome shotgun (WGS) entry which is preliminary data.</text>
</comment>
<dbReference type="eggNOG" id="COG3550">
    <property type="taxonomic scope" value="Bacteria"/>
</dbReference>
<dbReference type="Proteomes" id="UP000029072">
    <property type="component" value="Unassembled WGS sequence"/>
</dbReference>
<dbReference type="InterPro" id="IPR052028">
    <property type="entry name" value="HipA_Ser/Thr_kinase"/>
</dbReference>
<dbReference type="PANTHER" id="PTHR37419:SF8">
    <property type="entry name" value="TOXIN YJJJ"/>
    <property type="match status" value="1"/>
</dbReference>
<evidence type="ECO:0000256" key="1">
    <source>
        <dbReference type="ARBA" id="ARBA00010164"/>
    </source>
</evidence>
<comment type="similarity">
    <text evidence="1">Belongs to the HipA Ser/Thr kinase family.</text>
</comment>
<evidence type="ECO:0000259" key="5">
    <source>
        <dbReference type="Pfam" id="PF13657"/>
    </source>
</evidence>
<sequence>MSRQTIEATVLTTLPNGEETAAGTLYATGDDLSFRYTSDYLTKSQSFDLFPSLPRSMAPFFFSGLGPFSDSAPDRWGRKVLARSLKRTRVRESEYLFGVNDLTRQGAIRFIVNGEPVAGNEGVPVLANLPDLLNTADAVEQNHDVNDIALRRLYRATGSLGGARPKASVMDQGALWMAKFPKPNGDDWDIIGWEAVTLEIAGMAGITVPKHRTITVKSANEHVRTILLTKRFDRTEGTSPDHMRRIPYMSAMTALEASDGDGGDWLDLAEFTRSVGASTRELWQRAMFGAAIGNLDDHLRNHGFLFANGAWHLAPAFDMNPEPIDGTPDNHQLSLFGDTEITISRLLTKDSLALFGISLADANQWLSTFRSALMQALPRAAMRHIDQRSINLMASRFDKAISEL</sequence>
<dbReference type="InterPro" id="IPR012893">
    <property type="entry name" value="HipA-like_C"/>
</dbReference>
<dbReference type="OrthoDB" id="3182374at2"/>
<evidence type="ECO:0000259" key="4">
    <source>
        <dbReference type="Pfam" id="PF07804"/>
    </source>
</evidence>
<dbReference type="Gene3D" id="1.10.1070.20">
    <property type="match status" value="1"/>
</dbReference>
<keyword evidence="3" id="KW-0418">Kinase</keyword>
<dbReference type="Pfam" id="PF13657">
    <property type="entry name" value="Couple_hipA"/>
    <property type="match status" value="1"/>
</dbReference>
<feature type="domain" description="HipA N-terminal subdomain 1" evidence="5">
    <location>
        <begin position="19"/>
        <end position="93"/>
    </location>
</feature>
<accession>A0A087A7D7</accession>
<gene>
    <name evidence="6" type="ORF">BCAL_0948</name>
</gene>
<dbReference type="GO" id="GO:0005829">
    <property type="term" value="C:cytosol"/>
    <property type="evidence" value="ECO:0007669"/>
    <property type="project" value="TreeGrafter"/>
</dbReference>
<dbReference type="Pfam" id="PF07804">
    <property type="entry name" value="HipA_C"/>
    <property type="match status" value="1"/>
</dbReference>
<proteinExistence type="inferred from homology"/>
<organism evidence="6 7">
    <name type="scientific">Bifidobacterium callitrichos DSM 23973</name>
    <dbReference type="NCBI Taxonomy" id="1437609"/>
    <lineage>
        <taxon>Bacteria</taxon>
        <taxon>Bacillati</taxon>
        <taxon>Actinomycetota</taxon>
        <taxon>Actinomycetes</taxon>
        <taxon>Bifidobacteriales</taxon>
        <taxon>Bifidobacteriaceae</taxon>
        <taxon>Bifidobacterium</taxon>
    </lineage>
</organism>
<dbReference type="InterPro" id="IPR017508">
    <property type="entry name" value="HipA_N1"/>
</dbReference>
<dbReference type="PANTHER" id="PTHR37419">
    <property type="entry name" value="SERINE/THREONINE-PROTEIN KINASE TOXIN HIPA"/>
    <property type="match status" value="1"/>
</dbReference>
<dbReference type="GO" id="GO:0004674">
    <property type="term" value="F:protein serine/threonine kinase activity"/>
    <property type="evidence" value="ECO:0007669"/>
    <property type="project" value="TreeGrafter"/>
</dbReference>
<feature type="domain" description="HipA-like C-terminal" evidence="4">
    <location>
        <begin position="159"/>
        <end position="347"/>
    </location>
</feature>
<evidence type="ECO:0000256" key="3">
    <source>
        <dbReference type="ARBA" id="ARBA00022777"/>
    </source>
</evidence>
<dbReference type="AlphaFoldDB" id="A0A087A7D7"/>
<keyword evidence="2" id="KW-0808">Transferase</keyword>
<protein>
    <submittedName>
        <fullName evidence="6">HipA domain-containing protein</fullName>
    </submittedName>
</protein>